<evidence type="ECO:0000313" key="2">
    <source>
        <dbReference type="Proteomes" id="UP000472269"/>
    </source>
</evidence>
<keyword evidence="2" id="KW-1185">Reference proteome</keyword>
<dbReference type="InterPro" id="IPR043502">
    <property type="entry name" value="DNA/RNA_pol_sf"/>
</dbReference>
<dbReference type="AlphaFoldDB" id="A0A663MKB2"/>
<accession>A0A663MKB2</accession>
<dbReference type="SUPFAM" id="SSF56672">
    <property type="entry name" value="DNA/RNA polymerases"/>
    <property type="match status" value="1"/>
</dbReference>
<reference evidence="1" key="2">
    <citation type="submission" date="2025-09" db="UniProtKB">
        <authorList>
            <consortium name="Ensembl"/>
        </authorList>
    </citation>
    <scope>IDENTIFICATION</scope>
</reference>
<evidence type="ECO:0000313" key="1">
    <source>
        <dbReference type="Ensembl" id="ENSACUP00000012247.1"/>
    </source>
</evidence>
<dbReference type="Proteomes" id="UP000472269">
    <property type="component" value="Unplaced"/>
</dbReference>
<dbReference type="Gene3D" id="3.10.20.370">
    <property type="match status" value="1"/>
</dbReference>
<organism evidence="1 2">
    <name type="scientific">Athene cunicularia</name>
    <name type="common">Burrowing owl</name>
    <name type="synonym">Speotyto cunicularia</name>
    <dbReference type="NCBI Taxonomy" id="194338"/>
    <lineage>
        <taxon>Eukaryota</taxon>
        <taxon>Metazoa</taxon>
        <taxon>Chordata</taxon>
        <taxon>Craniata</taxon>
        <taxon>Vertebrata</taxon>
        <taxon>Euteleostomi</taxon>
        <taxon>Archelosauria</taxon>
        <taxon>Archosauria</taxon>
        <taxon>Dinosauria</taxon>
        <taxon>Saurischia</taxon>
        <taxon>Theropoda</taxon>
        <taxon>Coelurosauria</taxon>
        <taxon>Aves</taxon>
        <taxon>Neognathae</taxon>
        <taxon>Neoaves</taxon>
        <taxon>Telluraves</taxon>
        <taxon>Strigiformes</taxon>
        <taxon>Strigidae</taxon>
        <taxon>Athene</taxon>
    </lineage>
</organism>
<sequence>MDLLLAKAEPIKEVEPICWGPEKEKSFQAMNGSLALGLPDYSKTFELFVHENKGVASGVLTQKLGLHCCPVAYYSTKLDPVVTGNNSCVTAIVLEAEPLHPPVSAQGVELTALARAAW</sequence>
<evidence type="ECO:0008006" key="3">
    <source>
        <dbReference type="Google" id="ProtNLM"/>
    </source>
</evidence>
<protein>
    <recommendedName>
        <fullName evidence="3">Reverse transcriptase/retrotransposon-derived protein RNase H-like domain-containing protein</fullName>
    </recommendedName>
</protein>
<proteinExistence type="predicted"/>
<dbReference type="Ensembl" id="ENSACUT00000013074.1">
    <property type="protein sequence ID" value="ENSACUP00000012247.1"/>
    <property type="gene ID" value="ENSACUG00000008276.1"/>
</dbReference>
<name>A0A663MKB2_ATHCN</name>
<reference evidence="1" key="1">
    <citation type="submission" date="2025-08" db="UniProtKB">
        <authorList>
            <consortium name="Ensembl"/>
        </authorList>
    </citation>
    <scope>IDENTIFICATION</scope>
</reference>